<dbReference type="RefSeq" id="WP_337703334.1">
    <property type="nucleotide sequence ID" value="NZ_JBBEGM010000004.1"/>
</dbReference>
<sequence>MTPSGRPEPAPDGPPAWRDRLRDTRTRYETSHLGVLSRSIIEVQLTKQALLLAAYALMLLVPALVTLAAVVPLGAEGGAVSVFIQRAGLTPQAAHDLQQLFPTTATVSGATTTIGVLLTVIFTVRWPMALQRGFELAWDLPHVGVRGMWRPLVWLLGFLVFAAAATLITPVLEGAAWLVTMLLVGLPLAIVWAWWTQHLLLAGRVSWTHLLPGALLIGLGLVGLRLAATVVLSPAITTHYRQYGPLGIVFVILSWFVALGVVMLGGALVGRFVAVGALGRPPPWVPTASPRGDEAGDAVPGESPDEPAAPVTVDRAGGGGRPVAPRRMTDGDLDGMEVPDPGRR</sequence>
<keyword evidence="5 7" id="KW-0472">Membrane</keyword>
<dbReference type="Proteomes" id="UP001369736">
    <property type="component" value="Unassembled WGS sequence"/>
</dbReference>
<gene>
    <name evidence="8" type="ORF">WCD58_12760</name>
</gene>
<feature type="transmembrane region" description="Helical" evidence="7">
    <location>
        <begin position="175"/>
        <end position="195"/>
    </location>
</feature>
<evidence type="ECO:0000256" key="2">
    <source>
        <dbReference type="ARBA" id="ARBA00022475"/>
    </source>
</evidence>
<dbReference type="InterPro" id="IPR017039">
    <property type="entry name" value="Virul_fac_BrkB"/>
</dbReference>
<keyword evidence="2" id="KW-1003">Cell membrane</keyword>
<keyword evidence="9" id="KW-1185">Reference proteome</keyword>
<comment type="subcellular location">
    <subcellularLocation>
        <location evidence="1">Cell membrane</location>
        <topology evidence="1">Multi-pass membrane protein</topology>
    </subcellularLocation>
</comment>
<organism evidence="8 9">
    <name type="scientific">Actinomycetospora flava</name>
    <dbReference type="NCBI Taxonomy" id="3129232"/>
    <lineage>
        <taxon>Bacteria</taxon>
        <taxon>Bacillati</taxon>
        <taxon>Actinomycetota</taxon>
        <taxon>Actinomycetes</taxon>
        <taxon>Pseudonocardiales</taxon>
        <taxon>Pseudonocardiaceae</taxon>
        <taxon>Actinomycetospora</taxon>
    </lineage>
</organism>
<dbReference type="Pfam" id="PF03631">
    <property type="entry name" value="Virul_fac_BrkB"/>
    <property type="match status" value="1"/>
</dbReference>
<evidence type="ECO:0000256" key="7">
    <source>
        <dbReference type="SAM" id="Phobius"/>
    </source>
</evidence>
<feature type="transmembrane region" description="Helical" evidence="7">
    <location>
        <begin position="49"/>
        <end position="71"/>
    </location>
</feature>
<evidence type="ECO:0000256" key="6">
    <source>
        <dbReference type="SAM" id="MobiDB-lite"/>
    </source>
</evidence>
<name>A0ABU8M5F5_9PSEU</name>
<keyword evidence="4 7" id="KW-1133">Transmembrane helix</keyword>
<feature type="transmembrane region" description="Helical" evidence="7">
    <location>
        <begin position="248"/>
        <end position="270"/>
    </location>
</feature>
<feature type="region of interest" description="Disordered" evidence="6">
    <location>
        <begin position="285"/>
        <end position="344"/>
    </location>
</feature>
<proteinExistence type="predicted"/>
<evidence type="ECO:0000256" key="5">
    <source>
        <dbReference type="ARBA" id="ARBA00023136"/>
    </source>
</evidence>
<evidence type="ECO:0000256" key="1">
    <source>
        <dbReference type="ARBA" id="ARBA00004651"/>
    </source>
</evidence>
<keyword evidence="3 7" id="KW-0812">Transmembrane</keyword>
<feature type="transmembrane region" description="Helical" evidence="7">
    <location>
        <begin position="207"/>
        <end position="228"/>
    </location>
</feature>
<dbReference type="EMBL" id="JBBEGM010000004">
    <property type="protein sequence ID" value="MEJ2862035.1"/>
    <property type="molecule type" value="Genomic_DNA"/>
</dbReference>
<feature type="transmembrane region" description="Helical" evidence="7">
    <location>
        <begin position="105"/>
        <end position="124"/>
    </location>
</feature>
<comment type="caution">
    <text evidence="8">The sequence shown here is derived from an EMBL/GenBank/DDBJ whole genome shotgun (WGS) entry which is preliminary data.</text>
</comment>
<feature type="transmembrane region" description="Helical" evidence="7">
    <location>
        <begin position="152"/>
        <end position="169"/>
    </location>
</feature>
<accession>A0ABU8M5F5</accession>
<evidence type="ECO:0000256" key="3">
    <source>
        <dbReference type="ARBA" id="ARBA00022692"/>
    </source>
</evidence>
<evidence type="ECO:0000313" key="8">
    <source>
        <dbReference type="EMBL" id="MEJ2862035.1"/>
    </source>
</evidence>
<protein>
    <recommendedName>
        <fullName evidence="10">YihY family inner membrane protein</fullName>
    </recommendedName>
</protein>
<evidence type="ECO:0008006" key="10">
    <source>
        <dbReference type="Google" id="ProtNLM"/>
    </source>
</evidence>
<evidence type="ECO:0000256" key="4">
    <source>
        <dbReference type="ARBA" id="ARBA00022989"/>
    </source>
</evidence>
<reference evidence="8 9" key="1">
    <citation type="submission" date="2024-03" db="EMBL/GenBank/DDBJ databases">
        <title>Actinomycetospora sp. OC33-EN07, a novel actinomycete isolated from wild orchid (Aerides multiflora).</title>
        <authorList>
            <person name="Suriyachadkun C."/>
        </authorList>
    </citation>
    <scope>NUCLEOTIDE SEQUENCE [LARGE SCALE GENOMIC DNA]</scope>
    <source>
        <strain evidence="8 9">OC33-EN07</strain>
    </source>
</reference>
<evidence type="ECO:0000313" key="9">
    <source>
        <dbReference type="Proteomes" id="UP001369736"/>
    </source>
</evidence>